<dbReference type="Proteomes" id="UP001152646">
    <property type="component" value="Unassembled WGS sequence"/>
</dbReference>
<dbReference type="SUPFAM" id="SSF51735">
    <property type="entry name" value="NAD(P)-binding Rossmann-fold domains"/>
    <property type="match status" value="1"/>
</dbReference>
<comment type="similarity">
    <text evidence="1">Belongs to the NmrA-type oxidoreductase family. Isoflavone reductase subfamily.</text>
</comment>
<reference evidence="5" key="1">
    <citation type="submission" date="2021-07" db="EMBL/GenBank/DDBJ databases">
        <authorList>
            <person name="Branca A.L. A."/>
        </authorList>
    </citation>
    <scope>NUCLEOTIDE SEQUENCE</scope>
</reference>
<evidence type="ECO:0000259" key="4">
    <source>
        <dbReference type="Pfam" id="PF13460"/>
    </source>
</evidence>
<dbReference type="GO" id="GO:0016491">
    <property type="term" value="F:oxidoreductase activity"/>
    <property type="evidence" value="ECO:0007669"/>
    <property type="project" value="UniProtKB-KW"/>
</dbReference>
<keyword evidence="2" id="KW-0521">NADP</keyword>
<dbReference type="Pfam" id="PF13460">
    <property type="entry name" value="NAD_binding_10"/>
    <property type="match status" value="1"/>
</dbReference>
<dbReference type="CDD" id="cd05259">
    <property type="entry name" value="PCBER_SDR_a"/>
    <property type="match status" value="1"/>
</dbReference>
<sequence>MRPIKNVVAIGASGTLGAVVLKKLLEAGKFNVTVIRRAGSTSTFSADVKVVDVDYSSLESLKSAFKGQDAVISLVPTFAADTQKAFIDASIETGVSRFIPSEFSANLANQKARTLPVFVPKVKLQEYLIGKAKDTDLTYTFIYGGGWLDAGPHRSFLISSIGETTKTYDGGDVPFSASTLDTVADAIVSTLDHLEETKNRAVYVHSLVTTQNRLLTLGKEVAPERSWDTIDFKLDDLTTKSDKRLAEGIADFETFLPYILRAIFDPAFGACYEKTDNELLGIKEASEEEVREILRTLLKQ</sequence>
<evidence type="ECO:0000256" key="3">
    <source>
        <dbReference type="ARBA" id="ARBA00023002"/>
    </source>
</evidence>
<gene>
    <name evidence="5" type="ORF">PSALAMII_LOCUS7340</name>
</gene>
<feature type="domain" description="NAD(P)-binding" evidence="4">
    <location>
        <begin position="11"/>
        <end position="193"/>
    </location>
</feature>
<protein>
    <recommendedName>
        <fullName evidence="4">NAD(P)-binding domain-containing protein</fullName>
    </recommendedName>
</protein>
<dbReference type="InterPro" id="IPR036291">
    <property type="entry name" value="NAD(P)-bd_dom_sf"/>
</dbReference>
<dbReference type="EMBL" id="CAJVPA010000196">
    <property type="protein sequence ID" value="CAG8393624.1"/>
    <property type="molecule type" value="Genomic_DNA"/>
</dbReference>
<evidence type="ECO:0000256" key="2">
    <source>
        <dbReference type="ARBA" id="ARBA00022857"/>
    </source>
</evidence>
<dbReference type="InterPro" id="IPR051609">
    <property type="entry name" value="NmrA/Isoflavone_reductase-like"/>
</dbReference>
<organism evidence="5 6">
    <name type="scientific">Penicillium salamii</name>
    <dbReference type="NCBI Taxonomy" id="1612424"/>
    <lineage>
        <taxon>Eukaryota</taxon>
        <taxon>Fungi</taxon>
        <taxon>Dikarya</taxon>
        <taxon>Ascomycota</taxon>
        <taxon>Pezizomycotina</taxon>
        <taxon>Eurotiomycetes</taxon>
        <taxon>Eurotiomycetidae</taxon>
        <taxon>Eurotiales</taxon>
        <taxon>Aspergillaceae</taxon>
        <taxon>Penicillium</taxon>
    </lineage>
</organism>
<comment type="caution">
    <text evidence="5">The sequence shown here is derived from an EMBL/GenBank/DDBJ whole genome shotgun (WGS) entry which is preliminary data.</text>
</comment>
<name>A0A9W4JD93_9EURO</name>
<dbReference type="InterPro" id="IPR016040">
    <property type="entry name" value="NAD(P)-bd_dom"/>
</dbReference>
<dbReference type="AlphaFoldDB" id="A0A9W4JD93"/>
<dbReference type="Gene3D" id="3.40.50.720">
    <property type="entry name" value="NAD(P)-binding Rossmann-like Domain"/>
    <property type="match status" value="1"/>
</dbReference>
<keyword evidence="3" id="KW-0560">Oxidoreductase</keyword>
<accession>A0A9W4JD93</accession>
<evidence type="ECO:0000313" key="5">
    <source>
        <dbReference type="EMBL" id="CAG8393624.1"/>
    </source>
</evidence>
<proteinExistence type="inferred from homology"/>
<evidence type="ECO:0000256" key="1">
    <source>
        <dbReference type="ARBA" id="ARBA00005725"/>
    </source>
</evidence>
<evidence type="ECO:0000313" key="6">
    <source>
        <dbReference type="Proteomes" id="UP001152646"/>
    </source>
</evidence>
<dbReference type="PANTHER" id="PTHR47706:SF1">
    <property type="entry name" value="CIPA-LIKE, PUTATIVE (AFU_ORTHOLOGUE AFUA_1G12460)-RELATED"/>
    <property type="match status" value="1"/>
</dbReference>
<dbReference type="InterPro" id="IPR045312">
    <property type="entry name" value="PCBER-like"/>
</dbReference>
<dbReference type="PANTHER" id="PTHR47706">
    <property type="entry name" value="NMRA-LIKE FAMILY PROTEIN"/>
    <property type="match status" value="1"/>
</dbReference>
<dbReference type="OrthoDB" id="9974981at2759"/>